<sequence>MCDTSDDLDCMLPANCPSPYFDTWDRHNSIAFSATKGLRNAPGENNCFVNCAVQIRHPALHPLIYPSPVAPTNKGAEPLFDGVFRTSSTSLQAVQPIVSSRTSLSSRPLFGSNFLCKIPAVPTPPLLPESHLCPSTVSQSDGCPERDTGAAAFSARGHHETLEARLHSGDCLPATHKHPRTMPSSLHGHCAASLRRRSRKKSPVMIYSRDGQCPRPPGTRWPDGRATVSGGLRLSAGSGIENPGLWVLAAWSGEKKQAENRGRHTYCSHLQTRGSLFSLGAVARFGHHRGRVPLTGRIDVLVTTVSLSTVGALHREGSASPHKSSCSGPFQIGLSHNLLDLTDFKCMTLT</sequence>
<keyword evidence="2" id="KW-1185">Reference proteome</keyword>
<reference evidence="1 2" key="1">
    <citation type="journal article" date="2023" name="Sci. Data">
        <title>Genome assembly of the Korean intertidal mud-creeper Batillaria attramentaria.</title>
        <authorList>
            <person name="Patra A.K."/>
            <person name="Ho P.T."/>
            <person name="Jun S."/>
            <person name="Lee S.J."/>
            <person name="Kim Y."/>
            <person name="Won Y.J."/>
        </authorList>
    </citation>
    <scope>NUCLEOTIDE SEQUENCE [LARGE SCALE GENOMIC DNA]</scope>
    <source>
        <strain evidence="1">Wonlab-2016</strain>
    </source>
</reference>
<organism evidence="1 2">
    <name type="scientific">Batillaria attramentaria</name>
    <dbReference type="NCBI Taxonomy" id="370345"/>
    <lineage>
        <taxon>Eukaryota</taxon>
        <taxon>Metazoa</taxon>
        <taxon>Spiralia</taxon>
        <taxon>Lophotrochozoa</taxon>
        <taxon>Mollusca</taxon>
        <taxon>Gastropoda</taxon>
        <taxon>Caenogastropoda</taxon>
        <taxon>Sorbeoconcha</taxon>
        <taxon>Cerithioidea</taxon>
        <taxon>Batillariidae</taxon>
        <taxon>Batillaria</taxon>
    </lineage>
</organism>
<dbReference type="AlphaFoldDB" id="A0ABD0LPD0"/>
<evidence type="ECO:0000313" key="1">
    <source>
        <dbReference type="EMBL" id="KAK7500922.1"/>
    </source>
</evidence>
<comment type="caution">
    <text evidence="1">The sequence shown here is derived from an EMBL/GenBank/DDBJ whole genome shotgun (WGS) entry which is preliminary data.</text>
</comment>
<accession>A0ABD0LPD0</accession>
<name>A0ABD0LPD0_9CAEN</name>
<protein>
    <submittedName>
        <fullName evidence="1">Uncharacterized protein</fullName>
    </submittedName>
</protein>
<evidence type="ECO:0000313" key="2">
    <source>
        <dbReference type="Proteomes" id="UP001519460"/>
    </source>
</evidence>
<dbReference type="EMBL" id="JACVVK020000034">
    <property type="protein sequence ID" value="KAK7500922.1"/>
    <property type="molecule type" value="Genomic_DNA"/>
</dbReference>
<proteinExistence type="predicted"/>
<gene>
    <name evidence="1" type="ORF">BaRGS_00007802</name>
</gene>
<dbReference type="Proteomes" id="UP001519460">
    <property type="component" value="Unassembled WGS sequence"/>
</dbReference>